<dbReference type="Proteomes" id="UP001304300">
    <property type="component" value="Chromosome"/>
</dbReference>
<dbReference type="Gene3D" id="2.60.40.10">
    <property type="entry name" value="Immunoglobulins"/>
    <property type="match status" value="1"/>
</dbReference>
<dbReference type="RefSeq" id="WP_317833803.1">
    <property type="nucleotide sequence ID" value="NZ_CP136920.1"/>
</dbReference>
<evidence type="ECO:0000313" key="4">
    <source>
        <dbReference type="Proteomes" id="UP001304300"/>
    </source>
</evidence>
<dbReference type="InterPro" id="IPR013783">
    <property type="entry name" value="Ig-like_fold"/>
</dbReference>
<feature type="chain" id="PRO_5042935464" description="Ig-like domain-containing protein" evidence="1">
    <location>
        <begin position="22"/>
        <end position="365"/>
    </location>
</feature>
<organism evidence="3 4">
    <name type="scientific">Rubellicoccus peritrichatus</name>
    <dbReference type="NCBI Taxonomy" id="3080537"/>
    <lineage>
        <taxon>Bacteria</taxon>
        <taxon>Pseudomonadati</taxon>
        <taxon>Verrucomicrobiota</taxon>
        <taxon>Opitutia</taxon>
        <taxon>Puniceicoccales</taxon>
        <taxon>Cerasicoccaceae</taxon>
        <taxon>Rubellicoccus</taxon>
    </lineage>
</organism>
<dbReference type="PROSITE" id="PS50835">
    <property type="entry name" value="IG_LIKE"/>
    <property type="match status" value="1"/>
</dbReference>
<evidence type="ECO:0000313" key="3">
    <source>
        <dbReference type="EMBL" id="WOO41340.1"/>
    </source>
</evidence>
<name>A0AAQ3QVX0_9BACT</name>
<feature type="domain" description="Ig-like" evidence="2">
    <location>
        <begin position="172"/>
        <end position="255"/>
    </location>
</feature>
<dbReference type="InterPro" id="IPR044023">
    <property type="entry name" value="Ig_7"/>
</dbReference>
<evidence type="ECO:0000256" key="1">
    <source>
        <dbReference type="SAM" id="SignalP"/>
    </source>
</evidence>
<reference evidence="3 4" key="1">
    <citation type="submission" date="2023-10" db="EMBL/GenBank/DDBJ databases">
        <title>Rubellicoccus peritrichatus gen. nov., sp. nov., isolated from an algae of coral reef tank.</title>
        <authorList>
            <person name="Luo J."/>
        </authorList>
    </citation>
    <scope>NUCLEOTIDE SEQUENCE [LARGE SCALE GENOMIC DNA]</scope>
    <source>
        <strain evidence="3 4">CR14</strain>
    </source>
</reference>
<proteinExistence type="predicted"/>
<dbReference type="AlphaFoldDB" id="A0AAQ3QVX0"/>
<protein>
    <recommendedName>
        <fullName evidence="2">Ig-like domain-containing protein</fullName>
    </recommendedName>
</protein>
<dbReference type="InterPro" id="IPR007110">
    <property type="entry name" value="Ig-like_dom"/>
</dbReference>
<dbReference type="InterPro" id="IPR036179">
    <property type="entry name" value="Ig-like_dom_sf"/>
</dbReference>
<gene>
    <name evidence="3" type="ORF">RZN69_22200</name>
</gene>
<keyword evidence="1" id="KW-0732">Signal</keyword>
<dbReference type="Pfam" id="PF19081">
    <property type="entry name" value="Ig_7"/>
    <property type="match status" value="1"/>
</dbReference>
<dbReference type="SUPFAM" id="SSF48726">
    <property type="entry name" value="Immunoglobulin"/>
    <property type="match status" value="1"/>
</dbReference>
<evidence type="ECO:0000259" key="2">
    <source>
        <dbReference type="PROSITE" id="PS50835"/>
    </source>
</evidence>
<keyword evidence="4" id="KW-1185">Reference proteome</keyword>
<feature type="signal peptide" evidence="1">
    <location>
        <begin position="1"/>
        <end position="21"/>
    </location>
</feature>
<accession>A0AAQ3QVX0</accession>
<sequence>MKMKFFALGATLLFAAASAHASSIFGDFASKQTLQYEGTWNNKTFGSSDTYTGTLEIDGRDFTLTTTINGNVYGFGISVPLTFSGTIDEDLVTDLGSNFETYGGVSATIDFTKSPATITATSTPDAESTGIAPSTTEATFDFENLDATFIVNFTIGDPAEGSSNATLVEESPVVVNSPTSMSVTSGSTATIEVEATGSLISFQWYQGESGDTSNGIKEADDYTFTTPALTEEAKYWARITNSAGKSVDTDTVTVSVTAAPTPTSLFVSGSDLGNNFFFSNWIGLIFVGTPPWYYHEAHGFFYTASTDESTVVWIFDLELGWVFTNSDVYPSIYNNDRGAWTFFDVDSAGPRIFFDFNTNTFFTAP</sequence>
<dbReference type="EMBL" id="CP136920">
    <property type="protein sequence ID" value="WOO41340.1"/>
    <property type="molecule type" value="Genomic_DNA"/>
</dbReference>